<name>A0AAE1FGW1_PETCI</name>
<dbReference type="Proteomes" id="UP001286313">
    <property type="component" value="Unassembled WGS sequence"/>
</dbReference>
<comment type="similarity">
    <text evidence="1">Belongs to the CWC26 family.</text>
</comment>
<feature type="compositionally biased region" description="Low complexity" evidence="3">
    <location>
        <begin position="384"/>
        <end position="393"/>
    </location>
</feature>
<feature type="compositionally biased region" description="Basic and acidic residues" evidence="3">
    <location>
        <begin position="172"/>
        <end position="200"/>
    </location>
</feature>
<dbReference type="AlphaFoldDB" id="A0AAE1FGW1"/>
<dbReference type="PANTHER" id="PTHR31809">
    <property type="entry name" value="BUD13 HOMOLOG"/>
    <property type="match status" value="1"/>
</dbReference>
<feature type="compositionally biased region" description="Basic and acidic residues" evidence="3">
    <location>
        <begin position="116"/>
        <end position="126"/>
    </location>
</feature>
<dbReference type="GO" id="GO:0000398">
    <property type="term" value="P:mRNA splicing, via spliceosome"/>
    <property type="evidence" value="ECO:0007669"/>
    <property type="project" value="TreeGrafter"/>
</dbReference>
<feature type="compositionally biased region" description="Polar residues" evidence="3">
    <location>
        <begin position="516"/>
        <end position="531"/>
    </location>
</feature>
<comment type="caution">
    <text evidence="4">The sequence shown here is derived from an EMBL/GenBank/DDBJ whole genome shotgun (WGS) entry which is preliminary data.</text>
</comment>
<feature type="region of interest" description="Disordered" evidence="3">
    <location>
        <begin position="37"/>
        <end position="68"/>
    </location>
</feature>
<evidence type="ECO:0000256" key="2">
    <source>
        <dbReference type="ARBA" id="ARBA00014454"/>
    </source>
</evidence>
<evidence type="ECO:0000256" key="1">
    <source>
        <dbReference type="ARBA" id="ARBA00011069"/>
    </source>
</evidence>
<dbReference type="InterPro" id="IPR018609">
    <property type="entry name" value="Bud13"/>
</dbReference>
<evidence type="ECO:0000313" key="5">
    <source>
        <dbReference type="Proteomes" id="UP001286313"/>
    </source>
</evidence>
<dbReference type="GO" id="GO:0005684">
    <property type="term" value="C:U2-type spliceosomal complex"/>
    <property type="evidence" value="ECO:0007669"/>
    <property type="project" value="TreeGrafter"/>
</dbReference>
<feature type="compositionally biased region" description="Basic and acidic residues" evidence="3">
    <location>
        <begin position="483"/>
        <end position="501"/>
    </location>
</feature>
<reference evidence="4" key="1">
    <citation type="submission" date="2023-10" db="EMBL/GenBank/DDBJ databases">
        <title>Genome assemblies of two species of porcelain crab, Petrolisthes cinctipes and Petrolisthes manimaculis (Anomura: Porcellanidae).</title>
        <authorList>
            <person name="Angst P."/>
        </authorList>
    </citation>
    <scope>NUCLEOTIDE SEQUENCE</scope>
    <source>
        <strain evidence="4">PB745_01</strain>
        <tissue evidence="4">Gill</tissue>
    </source>
</reference>
<keyword evidence="5" id="KW-1185">Reference proteome</keyword>
<feature type="compositionally biased region" description="Low complexity" evidence="3">
    <location>
        <begin position="135"/>
        <end position="150"/>
    </location>
</feature>
<feature type="compositionally biased region" description="Polar residues" evidence="3">
    <location>
        <begin position="294"/>
        <end position="309"/>
    </location>
</feature>
<gene>
    <name evidence="4" type="ORF">Pcinc_020945</name>
</gene>
<dbReference type="InterPro" id="IPR051112">
    <property type="entry name" value="CWC26_splicing_factor"/>
</dbReference>
<feature type="compositionally biased region" description="Polar residues" evidence="3">
    <location>
        <begin position="412"/>
        <end position="421"/>
    </location>
</feature>
<protein>
    <recommendedName>
        <fullName evidence="2">BUD13 homolog</fullName>
    </recommendedName>
</protein>
<sequence>MDEFRYEPSPPGSYVNNHRLALRKMAAPMSQKEYLRKYLSGSDSDKKKKKKRKKDKPPTQTPGMRIVEDSLDIKNVPYGYTDEDDNPTIAEITYEDEKLKVIEEFAKNKKWKKVQQGREGRDDDWLHVNSSDSDASPQRNSSSRRQGSGSPPAPRAMMKGDSSQVGPRKVRHDSESPPRKVRHDSESPPRKVRHNSESPPRRMRHGSGSPPRKVRYDSESPPRKMRRDSASPPRRGRHDSDSPPRKVRYDSRSPPRQVRHSSVSPPMKVRHDSGSSAKGVRHNSGSIPRKSRFDSGSPQRKLQHSSPTRKGQIYSGSPPRKKRFDSGSPPLKNRHDSRSPLRNMRHDNSGSPLRRSRDTSRSPPRRTKKSSLSPSPDMRRKTTTDSSSSSQSKGKPRSQTNKHSSRSSSSSHGQNQPTPHITSPKRGRHDSGSPPPNKKQSCDSASSQKGLSQRKGSPKYSGRKRLETSPLSHNLDNVPSQPSRKDKDSDGIRLSSKRHDSNSSASSSPRREDSDTSPPRKSSSKEFQISNLDKKKQEIKTAHSQSKKTPLASGVKGPLASGRGRRNKGPDSEDSDESPPRRKRLGSDSSPPRRQRHGESISSSPRRRRHDSDSSPQRAKRWDTDNSPPRMKRQQLDANVSPSQKFIDISQKGSGQRKEQKMSTKEYLAARKHGKLKKDTPEEAARKQREAALQQNAEEKHQQWKHGVKQVQDYKQKLADEEHEKGKAFARTADDTDMNEQLKVIARKEDPMLEYMMKKETRPGNQSAKPVFKGPFPPNRLNIRPGYRWDGVDRSNGFEKRWFEHQNNKKAHAEDAYKWSVSDM</sequence>
<proteinExistence type="inferred from homology"/>
<feature type="region of interest" description="Disordered" evidence="3">
    <location>
        <begin position="759"/>
        <end position="784"/>
    </location>
</feature>
<feature type="compositionally biased region" description="Basic and acidic residues" evidence="3">
    <location>
        <begin position="333"/>
        <end position="348"/>
    </location>
</feature>
<feature type="compositionally biased region" description="Polar residues" evidence="3">
    <location>
        <begin position="469"/>
        <end position="482"/>
    </location>
</feature>
<dbReference type="Pfam" id="PF09736">
    <property type="entry name" value="Bud13"/>
    <property type="match status" value="1"/>
</dbReference>
<dbReference type="PANTHER" id="PTHR31809:SF0">
    <property type="entry name" value="BUD13 HOMOLOG"/>
    <property type="match status" value="1"/>
</dbReference>
<evidence type="ECO:0000313" key="4">
    <source>
        <dbReference type="EMBL" id="KAK3874110.1"/>
    </source>
</evidence>
<organism evidence="4 5">
    <name type="scientific">Petrolisthes cinctipes</name>
    <name type="common">Flat porcelain crab</name>
    <dbReference type="NCBI Taxonomy" id="88211"/>
    <lineage>
        <taxon>Eukaryota</taxon>
        <taxon>Metazoa</taxon>
        <taxon>Ecdysozoa</taxon>
        <taxon>Arthropoda</taxon>
        <taxon>Crustacea</taxon>
        <taxon>Multicrustacea</taxon>
        <taxon>Malacostraca</taxon>
        <taxon>Eumalacostraca</taxon>
        <taxon>Eucarida</taxon>
        <taxon>Decapoda</taxon>
        <taxon>Pleocyemata</taxon>
        <taxon>Anomura</taxon>
        <taxon>Galatheoidea</taxon>
        <taxon>Porcellanidae</taxon>
        <taxon>Petrolisthes</taxon>
    </lineage>
</organism>
<feature type="compositionally biased region" description="Polar residues" evidence="3">
    <location>
        <begin position="438"/>
        <end position="455"/>
    </location>
</feature>
<feature type="compositionally biased region" description="Basic and acidic residues" evidence="3">
    <location>
        <begin position="532"/>
        <end position="541"/>
    </location>
</feature>
<evidence type="ECO:0000256" key="3">
    <source>
        <dbReference type="SAM" id="MobiDB-lite"/>
    </source>
</evidence>
<dbReference type="GO" id="GO:0070274">
    <property type="term" value="C:RES complex"/>
    <property type="evidence" value="ECO:0007669"/>
    <property type="project" value="TreeGrafter"/>
</dbReference>
<feature type="compositionally biased region" description="Basic and acidic residues" evidence="3">
    <location>
        <begin position="238"/>
        <end position="253"/>
    </location>
</feature>
<feature type="region of interest" description="Disordered" evidence="3">
    <location>
        <begin position="106"/>
        <end position="712"/>
    </location>
</feature>
<dbReference type="GO" id="GO:0003723">
    <property type="term" value="F:RNA binding"/>
    <property type="evidence" value="ECO:0007669"/>
    <property type="project" value="TreeGrafter"/>
</dbReference>
<feature type="compositionally biased region" description="Basic and acidic residues" evidence="3">
    <location>
        <begin position="677"/>
        <end position="690"/>
    </location>
</feature>
<dbReference type="EMBL" id="JAWQEG010002137">
    <property type="protein sequence ID" value="KAK3874110.1"/>
    <property type="molecule type" value="Genomic_DNA"/>
</dbReference>
<accession>A0AAE1FGW1</accession>